<dbReference type="SMART" id="SM00388">
    <property type="entry name" value="HisKA"/>
    <property type="match status" value="1"/>
</dbReference>
<dbReference type="Gene3D" id="3.30.565.10">
    <property type="entry name" value="Histidine kinase-like ATPase, C-terminal domain"/>
    <property type="match status" value="1"/>
</dbReference>
<dbReference type="PROSITE" id="PS50109">
    <property type="entry name" value="HIS_KIN"/>
    <property type="match status" value="1"/>
</dbReference>
<keyword evidence="7" id="KW-0902">Two-component regulatory system</keyword>
<keyword evidence="9" id="KW-1133">Transmembrane helix</keyword>
<dbReference type="InterPro" id="IPR004358">
    <property type="entry name" value="Sig_transdc_His_kin-like_C"/>
</dbReference>
<dbReference type="RefSeq" id="WP_013623500.1">
    <property type="nucleotide sequence ID" value="NC_015172.1"/>
</dbReference>
<gene>
    <name evidence="11" type="ordered locus">Sgly_0260</name>
</gene>
<dbReference type="Gene3D" id="1.10.287.130">
    <property type="match status" value="1"/>
</dbReference>
<dbReference type="Pfam" id="PF02518">
    <property type="entry name" value="HATPase_c"/>
    <property type="match status" value="1"/>
</dbReference>
<dbReference type="InterPro" id="IPR005467">
    <property type="entry name" value="His_kinase_dom"/>
</dbReference>
<dbReference type="AlphaFoldDB" id="F0SWT9"/>
<evidence type="ECO:0000256" key="9">
    <source>
        <dbReference type="SAM" id="Phobius"/>
    </source>
</evidence>
<dbReference type="EC" id="2.7.13.3" evidence="3"/>
<keyword evidence="5" id="KW-0808">Transferase</keyword>
<evidence type="ECO:0000259" key="10">
    <source>
        <dbReference type="PROSITE" id="PS50109"/>
    </source>
</evidence>
<keyword evidence="12" id="KW-1185">Reference proteome</keyword>
<dbReference type="PANTHER" id="PTHR43711:SF1">
    <property type="entry name" value="HISTIDINE KINASE 1"/>
    <property type="match status" value="1"/>
</dbReference>
<reference evidence="12" key="2">
    <citation type="submission" date="2011-02" db="EMBL/GenBank/DDBJ databases">
        <title>The complete genome of Syntrophobotulus glycolicus DSM 8271.</title>
        <authorList>
            <person name="Lucas S."/>
            <person name="Copeland A."/>
            <person name="Lapidus A."/>
            <person name="Bruce D."/>
            <person name="Goodwin L."/>
            <person name="Pitluck S."/>
            <person name="Kyrpides N."/>
            <person name="Mavromatis K."/>
            <person name="Pagani I."/>
            <person name="Ivanova N."/>
            <person name="Mikhailova N."/>
            <person name="Chertkov O."/>
            <person name="Held B."/>
            <person name="Detter J.C."/>
            <person name="Tapia R."/>
            <person name="Han C."/>
            <person name="Land M."/>
            <person name="Hauser L."/>
            <person name="Markowitz V."/>
            <person name="Cheng J.-F."/>
            <person name="Hugenholtz P."/>
            <person name="Woyke T."/>
            <person name="Wu D."/>
            <person name="Spring S."/>
            <person name="Schroeder M."/>
            <person name="Brambilla E."/>
            <person name="Klenk H.-P."/>
            <person name="Eisen J.A."/>
        </authorList>
    </citation>
    <scope>NUCLEOTIDE SEQUENCE [LARGE SCALE GENOMIC DNA]</scope>
    <source>
        <strain evidence="12">DSM 8271 / FlGlyR</strain>
    </source>
</reference>
<dbReference type="SUPFAM" id="SSF55874">
    <property type="entry name" value="ATPase domain of HSP90 chaperone/DNA topoisomerase II/histidine kinase"/>
    <property type="match status" value="1"/>
</dbReference>
<evidence type="ECO:0000256" key="2">
    <source>
        <dbReference type="ARBA" id="ARBA00004370"/>
    </source>
</evidence>
<dbReference type="KEGG" id="sgy:Sgly_0260"/>
<comment type="subcellular location">
    <subcellularLocation>
        <location evidence="2">Membrane</location>
    </subcellularLocation>
</comment>
<comment type="catalytic activity">
    <reaction evidence="1">
        <text>ATP + protein L-histidine = ADP + protein N-phospho-L-histidine.</text>
        <dbReference type="EC" id="2.7.13.3"/>
    </reaction>
</comment>
<keyword evidence="6 11" id="KW-0418">Kinase</keyword>
<evidence type="ECO:0000256" key="8">
    <source>
        <dbReference type="ARBA" id="ARBA00023136"/>
    </source>
</evidence>
<feature type="transmembrane region" description="Helical" evidence="9">
    <location>
        <begin position="145"/>
        <end position="166"/>
    </location>
</feature>
<evidence type="ECO:0000256" key="5">
    <source>
        <dbReference type="ARBA" id="ARBA00022679"/>
    </source>
</evidence>
<dbReference type="CDD" id="cd00082">
    <property type="entry name" value="HisKA"/>
    <property type="match status" value="1"/>
</dbReference>
<dbReference type="Pfam" id="PF00512">
    <property type="entry name" value="HisKA"/>
    <property type="match status" value="1"/>
</dbReference>
<dbReference type="eggNOG" id="COG5002">
    <property type="taxonomic scope" value="Bacteria"/>
</dbReference>
<dbReference type="FunFam" id="3.30.565.10:FF:000006">
    <property type="entry name" value="Sensor histidine kinase WalK"/>
    <property type="match status" value="1"/>
</dbReference>
<evidence type="ECO:0000256" key="3">
    <source>
        <dbReference type="ARBA" id="ARBA00012438"/>
    </source>
</evidence>
<keyword evidence="8 9" id="KW-0472">Membrane</keyword>
<dbReference type="InterPro" id="IPR003661">
    <property type="entry name" value="HisK_dim/P_dom"/>
</dbReference>
<dbReference type="GO" id="GO:0016020">
    <property type="term" value="C:membrane"/>
    <property type="evidence" value="ECO:0007669"/>
    <property type="project" value="UniProtKB-SubCell"/>
</dbReference>
<evidence type="ECO:0000313" key="12">
    <source>
        <dbReference type="Proteomes" id="UP000007488"/>
    </source>
</evidence>
<dbReference type="SUPFAM" id="SSF47384">
    <property type="entry name" value="Homodimeric domain of signal transducing histidine kinase"/>
    <property type="match status" value="1"/>
</dbReference>
<dbReference type="InterPro" id="IPR036097">
    <property type="entry name" value="HisK_dim/P_sf"/>
</dbReference>
<dbReference type="PANTHER" id="PTHR43711">
    <property type="entry name" value="TWO-COMPONENT HISTIDINE KINASE"/>
    <property type="match status" value="1"/>
</dbReference>
<dbReference type="Proteomes" id="UP000007488">
    <property type="component" value="Chromosome"/>
</dbReference>
<keyword evidence="4" id="KW-0597">Phosphoprotein</keyword>
<dbReference type="CDD" id="cd00075">
    <property type="entry name" value="HATPase"/>
    <property type="match status" value="1"/>
</dbReference>
<dbReference type="FunFam" id="1.10.287.130:FF:000001">
    <property type="entry name" value="Two-component sensor histidine kinase"/>
    <property type="match status" value="1"/>
</dbReference>
<proteinExistence type="predicted"/>
<dbReference type="HOGENOM" id="CLU_000445_89_6_9"/>
<dbReference type="SMART" id="SM00387">
    <property type="entry name" value="HATPase_c"/>
    <property type="match status" value="1"/>
</dbReference>
<evidence type="ECO:0000256" key="6">
    <source>
        <dbReference type="ARBA" id="ARBA00022777"/>
    </source>
</evidence>
<reference evidence="11 12" key="1">
    <citation type="journal article" date="2011" name="Stand. Genomic Sci.">
        <title>Complete genome sequence of Syntrophobotulus glycolicus type strain (FlGlyR).</title>
        <authorList>
            <person name="Han C."/>
            <person name="Mwirichia R."/>
            <person name="Chertkov O."/>
            <person name="Held B."/>
            <person name="Lapidus A."/>
            <person name="Nolan M."/>
            <person name="Lucas S."/>
            <person name="Hammon N."/>
            <person name="Deshpande S."/>
            <person name="Cheng J.F."/>
            <person name="Tapia R."/>
            <person name="Goodwin L."/>
            <person name="Pitluck S."/>
            <person name="Huntemann M."/>
            <person name="Liolios K."/>
            <person name="Ivanova N."/>
            <person name="Pagani I."/>
            <person name="Mavromatis K."/>
            <person name="Ovchinikova G."/>
            <person name="Pati A."/>
            <person name="Chen A."/>
            <person name="Palaniappan K."/>
            <person name="Land M."/>
            <person name="Hauser L."/>
            <person name="Brambilla E.M."/>
            <person name="Rohde M."/>
            <person name="Spring S."/>
            <person name="Sikorski J."/>
            <person name="Goker M."/>
            <person name="Woyke T."/>
            <person name="Bristow J."/>
            <person name="Eisen J.A."/>
            <person name="Markowitz V."/>
            <person name="Hugenholtz P."/>
            <person name="Kyrpides N.C."/>
            <person name="Klenk H.P."/>
            <person name="Detter J.C."/>
        </authorList>
    </citation>
    <scope>NUCLEOTIDE SEQUENCE [LARGE SCALE GENOMIC DNA]</scope>
    <source>
        <strain evidence="12">DSM 8271 / FlGlyR</strain>
    </source>
</reference>
<protein>
    <recommendedName>
        <fullName evidence="3">histidine kinase</fullName>
        <ecNumber evidence="3">2.7.13.3</ecNumber>
    </recommendedName>
</protein>
<feature type="transmembrane region" description="Helical" evidence="9">
    <location>
        <begin position="12"/>
        <end position="32"/>
    </location>
</feature>
<dbReference type="InterPro" id="IPR050736">
    <property type="entry name" value="Sensor_HK_Regulatory"/>
</dbReference>
<dbReference type="OrthoDB" id="112712at2"/>
<dbReference type="EMBL" id="CP002547">
    <property type="protein sequence ID" value="ADY54629.1"/>
    <property type="molecule type" value="Genomic_DNA"/>
</dbReference>
<evidence type="ECO:0000313" key="11">
    <source>
        <dbReference type="EMBL" id="ADY54629.1"/>
    </source>
</evidence>
<feature type="domain" description="Histidine kinase" evidence="10">
    <location>
        <begin position="192"/>
        <end position="409"/>
    </location>
</feature>
<organism evidence="11 12">
    <name type="scientific">Syntrophobotulus glycolicus (strain DSM 8271 / FlGlyR)</name>
    <dbReference type="NCBI Taxonomy" id="645991"/>
    <lineage>
        <taxon>Bacteria</taxon>
        <taxon>Bacillati</taxon>
        <taxon>Bacillota</taxon>
        <taxon>Clostridia</taxon>
        <taxon>Eubacteriales</taxon>
        <taxon>Desulfitobacteriaceae</taxon>
        <taxon>Syntrophobotulus</taxon>
    </lineage>
</organism>
<dbReference type="InterPro" id="IPR036890">
    <property type="entry name" value="HATPase_C_sf"/>
</dbReference>
<dbReference type="PRINTS" id="PR00344">
    <property type="entry name" value="BCTRLSENSOR"/>
</dbReference>
<accession>F0SWT9</accession>
<sequence>MFKRLRLKLTLINLGVIFVFLLLFGVSTYVIVKVQMMNQTQQILQLISADLGYQVPDNQNNKYPTSNFEYFILKTDLTGNIILSLTDLPFQPDRLPQIVNTVLTGKSLRGEIKIMNQSYIYQITQNQSGQSLLISFASYDREKSMLGFLMLTLGLAGLIYLILAFFGGRFLADKAMAPIQKTWRRQQEFVADASHELRTPLTIIRTNLELVQGNPQETIENQEKWLGYIESETKRMSTLVDDLLFLARADSDALILEKTTFSLDQALRETTAPLESMANKKNIALITSYDSIPAFAGDENKIKQLTVILLDNAIKHTSPGGTVSIDLRKKASHAELIVSDTGEGIPREHLEKIFERFYRVDKSRSRAQGGTGLGLSIAEWITRSHNGTIKVSSDLSKGTIFTVDLPLNQIDKKALQ</sequence>
<dbReference type="STRING" id="645991.Sgly_0260"/>
<dbReference type="InterPro" id="IPR003594">
    <property type="entry name" value="HATPase_dom"/>
</dbReference>
<evidence type="ECO:0000256" key="4">
    <source>
        <dbReference type="ARBA" id="ARBA00022553"/>
    </source>
</evidence>
<evidence type="ECO:0000256" key="7">
    <source>
        <dbReference type="ARBA" id="ARBA00023012"/>
    </source>
</evidence>
<keyword evidence="9" id="KW-0812">Transmembrane</keyword>
<name>F0SWT9_SYNGF</name>
<dbReference type="GO" id="GO:0000155">
    <property type="term" value="F:phosphorelay sensor kinase activity"/>
    <property type="evidence" value="ECO:0007669"/>
    <property type="project" value="InterPro"/>
</dbReference>
<evidence type="ECO:0000256" key="1">
    <source>
        <dbReference type="ARBA" id="ARBA00000085"/>
    </source>
</evidence>